<evidence type="ECO:0000256" key="1">
    <source>
        <dbReference type="SAM" id="Coils"/>
    </source>
</evidence>
<dbReference type="PROSITE" id="PS50994">
    <property type="entry name" value="INTEGRASE"/>
    <property type="match status" value="1"/>
</dbReference>
<protein>
    <submittedName>
        <fullName evidence="4">Uncharacterized protein LOC107466873</fullName>
    </submittedName>
</protein>
<dbReference type="Proteomes" id="UP000515211">
    <property type="component" value="Chromosome 9"/>
</dbReference>
<accession>A0A6P4BFE8</accession>
<sequence length="261" mass="29420">MDEVHEGVCGNHIEGRALAAKIVRTRYYWPTMKGDCITKVKTCDKCQKHVAISTKPAEVLHSMEHHFSSVEHPQTNGQAEAANRVILQAIKKKLNIAKGEWAELVPEILLSYNTIIQTITGETPFKLVYRAEALIPVEVGVPTLRAELYDEQHNVNARNAELDLADEDREIAAFKQRAKKQLAERKHNKRVHSRTFNGGDLVLRQTEEARRPLTHGKLAANWEGPFRIAKVLGLGAYQLQTLQGNTIPGNWNVSSLKMYRS</sequence>
<feature type="coiled-coil region" evidence="1">
    <location>
        <begin position="157"/>
        <end position="184"/>
    </location>
</feature>
<name>A0A6P4BFE8_ARADU</name>
<dbReference type="InterPro" id="IPR036397">
    <property type="entry name" value="RNaseH_sf"/>
</dbReference>
<feature type="domain" description="Integrase catalytic" evidence="2">
    <location>
        <begin position="61"/>
        <end position="132"/>
    </location>
</feature>
<dbReference type="OrthoDB" id="1433117at2759"/>
<dbReference type="AlphaFoldDB" id="A0A6P4BFE8"/>
<gene>
    <name evidence="4" type="primary">LOC107466873</name>
</gene>
<evidence type="ECO:0000259" key="2">
    <source>
        <dbReference type="PROSITE" id="PS50994"/>
    </source>
</evidence>
<reference evidence="3" key="1">
    <citation type="journal article" date="2016" name="Nat. Genet.">
        <title>The genome sequences of Arachis duranensis and Arachis ipaensis, the diploid ancestors of cultivated peanut.</title>
        <authorList>
            <person name="Bertioli D.J."/>
            <person name="Cannon S.B."/>
            <person name="Froenicke L."/>
            <person name="Huang G."/>
            <person name="Farmer A.D."/>
            <person name="Cannon E.K."/>
            <person name="Liu X."/>
            <person name="Gao D."/>
            <person name="Clevenger J."/>
            <person name="Dash S."/>
            <person name="Ren L."/>
            <person name="Moretzsohn M.C."/>
            <person name="Shirasawa K."/>
            <person name="Huang W."/>
            <person name="Vidigal B."/>
            <person name="Abernathy B."/>
            <person name="Chu Y."/>
            <person name="Niederhuth C.E."/>
            <person name="Umale P."/>
            <person name="Araujo A.C."/>
            <person name="Kozik A."/>
            <person name="Kim K.D."/>
            <person name="Burow M.D."/>
            <person name="Varshney R.K."/>
            <person name="Wang X."/>
            <person name="Zhang X."/>
            <person name="Barkley N."/>
            <person name="Guimaraes P.M."/>
            <person name="Isobe S."/>
            <person name="Guo B."/>
            <person name="Liao B."/>
            <person name="Stalker H.T."/>
            <person name="Schmitz R.J."/>
            <person name="Scheffler B.E."/>
            <person name="Leal-Bertioli S.C."/>
            <person name="Xun X."/>
            <person name="Jackson S.A."/>
            <person name="Michelmore R."/>
            <person name="Ozias-Akins P."/>
        </authorList>
    </citation>
    <scope>NUCLEOTIDE SEQUENCE [LARGE SCALE GENOMIC DNA]</scope>
    <source>
        <strain evidence="3">cv. V14167</strain>
    </source>
</reference>
<dbReference type="InterPro" id="IPR012337">
    <property type="entry name" value="RNaseH-like_sf"/>
</dbReference>
<dbReference type="Gene3D" id="3.30.420.10">
    <property type="entry name" value="Ribonuclease H-like superfamily/Ribonuclease H"/>
    <property type="match status" value="1"/>
</dbReference>
<dbReference type="GO" id="GO:0015074">
    <property type="term" value="P:DNA integration"/>
    <property type="evidence" value="ECO:0007669"/>
    <property type="project" value="InterPro"/>
</dbReference>
<evidence type="ECO:0000313" key="3">
    <source>
        <dbReference type="Proteomes" id="UP000515211"/>
    </source>
</evidence>
<keyword evidence="1" id="KW-0175">Coiled coil</keyword>
<dbReference type="RefSeq" id="XP_015941368.1">
    <property type="nucleotide sequence ID" value="XM_016085882.1"/>
</dbReference>
<organism evidence="3 4">
    <name type="scientific">Arachis duranensis</name>
    <name type="common">Wild peanut</name>
    <dbReference type="NCBI Taxonomy" id="130453"/>
    <lineage>
        <taxon>Eukaryota</taxon>
        <taxon>Viridiplantae</taxon>
        <taxon>Streptophyta</taxon>
        <taxon>Embryophyta</taxon>
        <taxon>Tracheophyta</taxon>
        <taxon>Spermatophyta</taxon>
        <taxon>Magnoliopsida</taxon>
        <taxon>eudicotyledons</taxon>
        <taxon>Gunneridae</taxon>
        <taxon>Pentapetalae</taxon>
        <taxon>rosids</taxon>
        <taxon>fabids</taxon>
        <taxon>Fabales</taxon>
        <taxon>Fabaceae</taxon>
        <taxon>Papilionoideae</taxon>
        <taxon>50 kb inversion clade</taxon>
        <taxon>dalbergioids sensu lato</taxon>
        <taxon>Dalbergieae</taxon>
        <taxon>Pterocarpus clade</taxon>
        <taxon>Arachis</taxon>
    </lineage>
</organism>
<proteinExistence type="predicted"/>
<dbReference type="PANTHER" id="PTHR48475">
    <property type="entry name" value="RIBONUCLEASE H"/>
    <property type="match status" value="1"/>
</dbReference>
<dbReference type="KEGG" id="adu:107466873"/>
<dbReference type="Pfam" id="PF17921">
    <property type="entry name" value="Integrase_H2C2"/>
    <property type="match status" value="1"/>
</dbReference>
<dbReference type="SUPFAM" id="SSF53098">
    <property type="entry name" value="Ribonuclease H-like"/>
    <property type="match status" value="1"/>
</dbReference>
<dbReference type="GeneID" id="107466873"/>
<evidence type="ECO:0000313" key="4">
    <source>
        <dbReference type="RefSeq" id="XP_015941368.1"/>
    </source>
</evidence>
<dbReference type="InterPro" id="IPR001584">
    <property type="entry name" value="Integrase_cat-core"/>
</dbReference>
<dbReference type="InterPro" id="IPR041588">
    <property type="entry name" value="Integrase_H2C2"/>
</dbReference>
<dbReference type="GO" id="GO:0003676">
    <property type="term" value="F:nucleic acid binding"/>
    <property type="evidence" value="ECO:0007669"/>
    <property type="project" value="InterPro"/>
</dbReference>
<keyword evidence="3" id="KW-1185">Reference proteome</keyword>
<dbReference type="PANTHER" id="PTHR48475:SF2">
    <property type="entry name" value="RIBONUCLEASE H"/>
    <property type="match status" value="1"/>
</dbReference>
<reference evidence="4" key="2">
    <citation type="submission" date="2025-08" db="UniProtKB">
        <authorList>
            <consortium name="RefSeq"/>
        </authorList>
    </citation>
    <scope>IDENTIFICATION</scope>
    <source>
        <tissue evidence="4">Whole plant</tissue>
    </source>
</reference>
<dbReference type="Gene3D" id="1.10.340.70">
    <property type="match status" value="1"/>
</dbReference>